<dbReference type="STRING" id="153721.MYP_4905"/>
<organism evidence="1 2">
    <name type="scientific">Sporocytophaga myxococcoides</name>
    <dbReference type="NCBI Taxonomy" id="153721"/>
    <lineage>
        <taxon>Bacteria</taxon>
        <taxon>Pseudomonadati</taxon>
        <taxon>Bacteroidota</taxon>
        <taxon>Cytophagia</taxon>
        <taxon>Cytophagales</taxon>
        <taxon>Cytophagaceae</taxon>
        <taxon>Sporocytophaga</taxon>
    </lineage>
</organism>
<comment type="caution">
    <text evidence="1">The sequence shown here is derived from an EMBL/GenBank/DDBJ whole genome shotgun (WGS) entry which is preliminary data.</text>
</comment>
<dbReference type="EMBL" id="BBLT01000015">
    <property type="protein sequence ID" value="GAL87675.1"/>
    <property type="molecule type" value="Genomic_DNA"/>
</dbReference>
<evidence type="ECO:0000313" key="1">
    <source>
        <dbReference type="EMBL" id="GAL87675.1"/>
    </source>
</evidence>
<sequence>MCDTLVTTYRIPEEFQGKYHYKVEVLKSDTSQQLVIKYLLESAETEVIKEITTDLKKYFSSSIPSSAADANLRWIVVHNIYIDGQLKSTQLTMGWPYNPCYTLKSDCKEVIVFRKRLEDICPAADVYPKPFVKIVNDSILVNFKNVIKPRNVTCKALGTEVVTDSIVLSKLSQLEFMIFHADTQIVYCVNAPCPPRIEMTKIGTADLRNCLPDKNENVFEGSFLCKNLSANLNLPKNLQGNYSYTYKVEFVKNTLVIDYYLTQDRADWLEKINISLNDVFLPENVIKDNRLAEVPVIQNVHLNGNLYVIKGFGQPVNRCFEYKTDCNKITLYRRYLHAICSSQDIYTKLTYRIEEEKGAIFASLSDSIVFSEIVCLAVGNVIKSDSIEITNMKDLKYELQVNEVRNYHGELIYKAPDYYTWSSKVELNECVIAGTDKVETVNNNPWPNPCTTDIHLKGHEGKIIFTNQVGQLFVIGGNEVFNVSDLPRGIYIITYEKDGLTRREKVVLK</sequence>
<dbReference type="Proteomes" id="UP000030185">
    <property type="component" value="Unassembled WGS sequence"/>
</dbReference>
<accession>A0A098LL12</accession>
<gene>
    <name evidence="1" type="ORF">MYP_4905</name>
</gene>
<reference evidence="1 2" key="1">
    <citation type="submission" date="2014-09" db="EMBL/GenBank/DDBJ databases">
        <title>Sporocytophaga myxococcoides PG-01 genome sequencing.</title>
        <authorList>
            <person name="Liu L."/>
            <person name="Gao P.J."/>
            <person name="Chen G.J."/>
            <person name="Wang L.S."/>
        </authorList>
    </citation>
    <scope>NUCLEOTIDE SEQUENCE [LARGE SCALE GENOMIC DNA]</scope>
    <source>
        <strain evidence="1 2">PG-01</strain>
    </source>
</reference>
<dbReference type="AlphaFoldDB" id="A0A098LL12"/>
<proteinExistence type="predicted"/>
<evidence type="ECO:0000313" key="2">
    <source>
        <dbReference type="Proteomes" id="UP000030185"/>
    </source>
</evidence>
<name>A0A098LL12_9BACT</name>
<protein>
    <submittedName>
        <fullName evidence="1">Uncharacterized protein</fullName>
    </submittedName>
</protein>
<keyword evidence="2" id="KW-1185">Reference proteome</keyword>